<gene>
    <name evidence="2" type="ORF">niasHS_014157</name>
</gene>
<comment type="caution">
    <text evidence="2">The sequence shown here is derived from an EMBL/GenBank/DDBJ whole genome shotgun (WGS) entry which is preliminary data.</text>
</comment>
<proteinExistence type="predicted"/>
<accession>A0ABD2IRF9</accession>
<organism evidence="2 3">
    <name type="scientific">Heterodera schachtii</name>
    <name type="common">Sugarbeet cyst nematode worm</name>
    <name type="synonym">Tylenchus schachtii</name>
    <dbReference type="NCBI Taxonomy" id="97005"/>
    <lineage>
        <taxon>Eukaryota</taxon>
        <taxon>Metazoa</taxon>
        <taxon>Ecdysozoa</taxon>
        <taxon>Nematoda</taxon>
        <taxon>Chromadorea</taxon>
        <taxon>Rhabditida</taxon>
        <taxon>Tylenchina</taxon>
        <taxon>Tylenchomorpha</taxon>
        <taxon>Tylenchoidea</taxon>
        <taxon>Heteroderidae</taxon>
        <taxon>Heteroderinae</taxon>
        <taxon>Heterodera</taxon>
    </lineage>
</organism>
<evidence type="ECO:0000256" key="1">
    <source>
        <dbReference type="SAM" id="MobiDB-lite"/>
    </source>
</evidence>
<evidence type="ECO:0000313" key="3">
    <source>
        <dbReference type="Proteomes" id="UP001620645"/>
    </source>
</evidence>
<keyword evidence="3" id="KW-1185">Reference proteome</keyword>
<feature type="compositionally biased region" description="Polar residues" evidence="1">
    <location>
        <begin position="35"/>
        <end position="46"/>
    </location>
</feature>
<dbReference type="EMBL" id="JBICCN010000300">
    <property type="protein sequence ID" value="KAL3079875.1"/>
    <property type="molecule type" value="Genomic_DNA"/>
</dbReference>
<evidence type="ECO:0000313" key="2">
    <source>
        <dbReference type="EMBL" id="KAL3079875.1"/>
    </source>
</evidence>
<dbReference type="Proteomes" id="UP001620645">
    <property type="component" value="Unassembled WGS sequence"/>
</dbReference>
<dbReference type="AlphaFoldDB" id="A0ABD2IRF9"/>
<sequence>MCPYCPIHCAVALRPGGLAPMDSDPDASKIHPMSGVSSSTPNTAQTIWGGIRDGNRDQITAAEHGEENSEDKID</sequence>
<protein>
    <submittedName>
        <fullName evidence="2">Uncharacterized protein</fullName>
    </submittedName>
</protein>
<feature type="compositionally biased region" description="Basic and acidic residues" evidence="1">
    <location>
        <begin position="63"/>
        <end position="74"/>
    </location>
</feature>
<name>A0ABD2IRF9_HETSC</name>
<reference evidence="2 3" key="1">
    <citation type="submission" date="2024-10" db="EMBL/GenBank/DDBJ databases">
        <authorList>
            <person name="Kim D."/>
        </authorList>
    </citation>
    <scope>NUCLEOTIDE SEQUENCE [LARGE SCALE GENOMIC DNA]</scope>
    <source>
        <strain evidence="2">Taebaek</strain>
    </source>
</reference>
<feature type="region of interest" description="Disordered" evidence="1">
    <location>
        <begin position="22"/>
        <end position="74"/>
    </location>
</feature>